<proteinExistence type="inferred from homology"/>
<keyword evidence="3" id="KW-0540">Nuclease</keyword>
<dbReference type="PANTHER" id="PTHR38039:SF1">
    <property type="entry name" value="TOXIN YOEB"/>
    <property type="match status" value="1"/>
</dbReference>
<evidence type="ECO:0000313" key="8">
    <source>
        <dbReference type="EMBL" id="MFC1400876.1"/>
    </source>
</evidence>
<evidence type="ECO:0000313" key="9">
    <source>
        <dbReference type="Proteomes" id="UP001592528"/>
    </source>
</evidence>
<keyword evidence="4" id="KW-0255">Endonuclease</keyword>
<evidence type="ECO:0000256" key="2">
    <source>
        <dbReference type="ARBA" id="ARBA00022649"/>
    </source>
</evidence>
<reference evidence="8 9" key="1">
    <citation type="submission" date="2024-09" db="EMBL/GenBank/DDBJ databases">
        <authorList>
            <person name="Lee S.D."/>
        </authorList>
    </citation>
    <scope>NUCLEOTIDE SEQUENCE [LARGE SCALE GENOMIC DNA]</scope>
    <source>
        <strain evidence="8 9">N1-5</strain>
    </source>
</reference>
<dbReference type="EMBL" id="JBHEZZ010000003">
    <property type="protein sequence ID" value="MFC1400876.1"/>
    <property type="molecule type" value="Genomic_DNA"/>
</dbReference>
<dbReference type="InterPro" id="IPR009614">
    <property type="entry name" value="YoeB_toxin"/>
</dbReference>
<evidence type="ECO:0000256" key="7">
    <source>
        <dbReference type="ARBA" id="ARBA00050056"/>
    </source>
</evidence>
<dbReference type="InterPro" id="IPR035093">
    <property type="entry name" value="RelE/ParE_toxin_dom_sf"/>
</dbReference>
<dbReference type="Gene3D" id="3.30.2310.20">
    <property type="entry name" value="RelE-like"/>
    <property type="match status" value="1"/>
</dbReference>
<name>A0ABV6UHG4_9ACTN</name>
<dbReference type="PANTHER" id="PTHR38039">
    <property type="entry name" value="TOXIN YOEB"/>
    <property type="match status" value="1"/>
</dbReference>
<dbReference type="SUPFAM" id="SSF143011">
    <property type="entry name" value="RelE-like"/>
    <property type="match status" value="1"/>
</dbReference>
<comment type="caution">
    <text evidence="8">The sequence shown here is derived from an EMBL/GenBank/DDBJ whole genome shotgun (WGS) entry which is preliminary data.</text>
</comment>
<evidence type="ECO:0000256" key="6">
    <source>
        <dbReference type="ARBA" id="ARBA00030388"/>
    </source>
</evidence>
<evidence type="ECO:0000256" key="3">
    <source>
        <dbReference type="ARBA" id="ARBA00022722"/>
    </source>
</evidence>
<keyword evidence="5" id="KW-0378">Hydrolase</keyword>
<evidence type="ECO:0000256" key="5">
    <source>
        <dbReference type="ARBA" id="ARBA00022801"/>
    </source>
</evidence>
<evidence type="ECO:0000256" key="4">
    <source>
        <dbReference type="ARBA" id="ARBA00022759"/>
    </source>
</evidence>
<accession>A0ABV6UHG4</accession>
<dbReference type="NCBIfam" id="TIGR02116">
    <property type="entry name" value="toxin_Txe_YoeB"/>
    <property type="match status" value="1"/>
</dbReference>
<keyword evidence="9" id="KW-1185">Reference proteome</keyword>
<comment type="similarity">
    <text evidence="1">Belongs to the YoeB family.</text>
</comment>
<evidence type="ECO:0000256" key="1">
    <source>
        <dbReference type="ARBA" id="ARBA00008172"/>
    </source>
</evidence>
<organism evidence="8 9">
    <name type="scientific">Streptacidiphilus cavernicola</name>
    <dbReference type="NCBI Taxonomy" id="3342716"/>
    <lineage>
        <taxon>Bacteria</taxon>
        <taxon>Bacillati</taxon>
        <taxon>Actinomycetota</taxon>
        <taxon>Actinomycetes</taxon>
        <taxon>Kitasatosporales</taxon>
        <taxon>Streptomycetaceae</taxon>
        <taxon>Streptacidiphilus</taxon>
    </lineage>
</organism>
<dbReference type="Proteomes" id="UP001592528">
    <property type="component" value="Unassembled WGS sequence"/>
</dbReference>
<gene>
    <name evidence="8" type="ORF">ACEZDJ_06220</name>
</gene>
<sequence>MRSVHFDPGAWEDFLFWLGADRKKAKRITRLIGEIQRDPFTGAGKPEPLKGDLSGYWSRRIDDEHRLVYRADDKEVKILKARYHYSD</sequence>
<keyword evidence="2" id="KW-1277">Toxin-antitoxin system</keyword>
<protein>
    <recommendedName>
        <fullName evidence="7">Endoribonuclease YoeB</fullName>
    </recommendedName>
    <alternativeName>
        <fullName evidence="6">Putative mRNA interferase YoeB</fullName>
    </alternativeName>
</protein>
<dbReference type="RefSeq" id="WP_030257777.1">
    <property type="nucleotide sequence ID" value="NZ_JBHEZZ010000003.1"/>
</dbReference>
<dbReference type="Pfam" id="PF06769">
    <property type="entry name" value="YoeB_toxin"/>
    <property type="match status" value="1"/>
</dbReference>